<feature type="transmembrane region" description="Helical" evidence="1">
    <location>
        <begin position="12"/>
        <end position="33"/>
    </location>
</feature>
<organism evidence="2 3">
    <name type="scientific">Companilactobacillus huachuanensis</name>
    <dbReference type="NCBI Taxonomy" id="2559914"/>
    <lineage>
        <taxon>Bacteria</taxon>
        <taxon>Bacillati</taxon>
        <taxon>Bacillota</taxon>
        <taxon>Bacilli</taxon>
        <taxon>Lactobacillales</taxon>
        <taxon>Lactobacillaceae</taxon>
        <taxon>Companilactobacillus</taxon>
    </lineage>
</organism>
<keyword evidence="1" id="KW-0472">Membrane</keyword>
<dbReference type="Proteomes" id="UP001596288">
    <property type="component" value="Unassembled WGS sequence"/>
</dbReference>
<evidence type="ECO:0000313" key="2">
    <source>
        <dbReference type="EMBL" id="MFC6175244.1"/>
    </source>
</evidence>
<keyword evidence="1" id="KW-0812">Transmembrane</keyword>
<keyword evidence="3" id="KW-1185">Reference proteome</keyword>
<keyword evidence="1" id="KW-1133">Transmembrane helix</keyword>
<evidence type="ECO:0000256" key="1">
    <source>
        <dbReference type="SAM" id="Phobius"/>
    </source>
</evidence>
<sequence>MRKEQRKPFNQKHLIFAIIAVVIFAALLSVLTLRSPTKTSDTKSSSNVPQNEYKAIRSNLDKKFNQNGRVVAVKEEHNINDSTSKHPHTVIIVTLTDSQTQKYLKTTYEAVQNGQATDVQKQYIYSIQKIISDEAKKLDNNYDVIQFVYKDGKKYIPVASSQKNKFIIQPVKITQPQQKSGT</sequence>
<accession>A0ABW1RGM8</accession>
<dbReference type="RefSeq" id="WP_137611834.1">
    <property type="nucleotide sequence ID" value="NZ_BJDF01000014.1"/>
</dbReference>
<name>A0ABW1RGM8_9LACO</name>
<proteinExistence type="predicted"/>
<reference evidence="3" key="1">
    <citation type="journal article" date="2019" name="Int. J. Syst. Evol. Microbiol.">
        <title>The Global Catalogue of Microorganisms (GCM) 10K type strain sequencing project: providing services to taxonomists for standard genome sequencing and annotation.</title>
        <authorList>
            <consortium name="The Broad Institute Genomics Platform"/>
            <consortium name="The Broad Institute Genome Sequencing Center for Infectious Disease"/>
            <person name="Wu L."/>
            <person name="Ma J."/>
        </authorList>
    </citation>
    <scope>NUCLEOTIDE SEQUENCE [LARGE SCALE GENOMIC DNA]</scope>
    <source>
        <strain evidence="3">CCM 8927</strain>
    </source>
</reference>
<protein>
    <recommendedName>
        <fullName evidence="4">Lipoprotein</fullName>
    </recommendedName>
</protein>
<comment type="caution">
    <text evidence="2">The sequence shown here is derived from an EMBL/GenBank/DDBJ whole genome shotgun (WGS) entry which is preliminary data.</text>
</comment>
<evidence type="ECO:0008006" key="4">
    <source>
        <dbReference type="Google" id="ProtNLM"/>
    </source>
</evidence>
<dbReference type="EMBL" id="JBHSSF010000003">
    <property type="protein sequence ID" value="MFC6175244.1"/>
    <property type="molecule type" value="Genomic_DNA"/>
</dbReference>
<evidence type="ECO:0000313" key="3">
    <source>
        <dbReference type="Proteomes" id="UP001596288"/>
    </source>
</evidence>
<gene>
    <name evidence="2" type="ORF">ACFQAV_00225</name>
</gene>